<proteinExistence type="predicted"/>
<gene>
    <name evidence="1" type="ORF">B1991_10705</name>
</gene>
<dbReference type="EMBL" id="MWIO01000030">
    <property type="protein sequence ID" value="THD06973.1"/>
    <property type="molecule type" value="Genomic_DNA"/>
</dbReference>
<sequence length="81" mass="8195">MLFQVKDFAGDTGAIAAILRALDANAKVTGDPAAGQIEVAAQLTSGQVITALQQAGYEAARVSEPRQIHVSGSSTCCGSCS</sequence>
<comment type="caution">
    <text evidence="1">The sequence shown here is derived from an EMBL/GenBank/DDBJ whole genome shotgun (WGS) entry which is preliminary data.</text>
</comment>
<dbReference type="RefSeq" id="WP_136258725.1">
    <property type="nucleotide sequence ID" value="NZ_MWIO01000030.1"/>
</dbReference>
<evidence type="ECO:0000313" key="2">
    <source>
        <dbReference type="Proteomes" id="UP000306317"/>
    </source>
</evidence>
<protein>
    <recommendedName>
        <fullName evidence="3">HMA domain-containing protein</fullName>
    </recommendedName>
</protein>
<dbReference type="Gene3D" id="3.30.70.100">
    <property type="match status" value="1"/>
</dbReference>
<dbReference type="Proteomes" id="UP000306317">
    <property type="component" value="Unassembled WGS sequence"/>
</dbReference>
<dbReference type="AlphaFoldDB" id="A0A4S3KEK7"/>
<name>A0A4S3KEK7_9GAMM</name>
<evidence type="ECO:0000313" key="1">
    <source>
        <dbReference type="EMBL" id="THD06973.1"/>
    </source>
</evidence>
<evidence type="ECO:0008006" key="3">
    <source>
        <dbReference type="Google" id="ProtNLM"/>
    </source>
</evidence>
<keyword evidence="2" id="KW-1185">Reference proteome</keyword>
<dbReference type="OrthoDB" id="5957889at2"/>
<accession>A0A4S3KEK7</accession>
<reference evidence="1 2" key="1">
    <citation type="submission" date="2017-02" db="EMBL/GenBank/DDBJ databases">
        <title>Whole genome sequencing of Rhodanobacter lindaniclasticus DSM 17932.</title>
        <authorList>
            <person name="Kumar S."/>
            <person name="Patil P."/>
            <person name="Patil P.B."/>
        </authorList>
    </citation>
    <scope>NUCLEOTIDE SEQUENCE [LARGE SCALE GENOMIC DNA]</scope>
    <source>
        <strain evidence="1 2">DSM 17932</strain>
    </source>
</reference>
<organism evidence="1 2">
    <name type="scientific">Rhodanobacter lindaniclasticus</name>
    <dbReference type="NCBI Taxonomy" id="75310"/>
    <lineage>
        <taxon>Bacteria</taxon>
        <taxon>Pseudomonadati</taxon>
        <taxon>Pseudomonadota</taxon>
        <taxon>Gammaproteobacteria</taxon>
        <taxon>Lysobacterales</taxon>
        <taxon>Rhodanobacteraceae</taxon>
        <taxon>Rhodanobacter</taxon>
    </lineage>
</organism>